<evidence type="ECO:0000259" key="5">
    <source>
        <dbReference type="Pfam" id="PF00755"/>
    </source>
</evidence>
<dbReference type="PANTHER" id="PTHR22589:SF107">
    <property type="entry name" value="CHOLINE_CARNITINE ACYLTRANSFERASE DOMAIN-CONTAINING PROTEIN"/>
    <property type="match status" value="1"/>
</dbReference>
<dbReference type="RefSeq" id="XP_016608398.1">
    <property type="nucleotide sequence ID" value="XM_016752915.1"/>
</dbReference>
<keyword evidence="2" id="KW-0808">Transferase</keyword>
<comment type="similarity">
    <text evidence="1">Belongs to the carnitine/choline acetyltransferase family.</text>
</comment>
<dbReference type="Gene3D" id="3.30.559.70">
    <property type="entry name" value="Choline/Carnitine o-acyltransferase, domain 2"/>
    <property type="match status" value="1"/>
</dbReference>
<dbReference type="EMBL" id="KQ257456">
    <property type="protein sequence ID" value="KND00359.1"/>
    <property type="molecule type" value="Genomic_DNA"/>
</dbReference>
<dbReference type="GeneID" id="27688117"/>
<dbReference type="OMA" id="FIKQQKC"/>
<protein>
    <recommendedName>
        <fullName evidence="5">Choline/carnitine acyltransferase domain-containing protein</fullName>
    </recommendedName>
</protein>
<dbReference type="Pfam" id="PF00755">
    <property type="entry name" value="Carn_acyltransf"/>
    <property type="match status" value="1"/>
</dbReference>
<organism evidence="6 7">
    <name type="scientific">Spizellomyces punctatus (strain DAOM BR117)</name>
    <dbReference type="NCBI Taxonomy" id="645134"/>
    <lineage>
        <taxon>Eukaryota</taxon>
        <taxon>Fungi</taxon>
        <taxon>Fungi incertae sedis</taxon>
        <taxon>Chytridiomycota</taxon>
        <taxon>Chytridiomycota incertae sedis</taxon>
        <taxon>Chytridiomycetes</taxon>
        <taxon>Spizellomycetales</taxon>
        <taxon>Spizellomycetaceae</taxon>
        <taxon>Spizellomyces</taxon>
    </lineage>
</organism>
<dbReference type="InterPro" id="IPR000542">
    <property type="entry name" value="Carn_acyl_trans"/>
</dbReference>
<dbReference type="OrthoDB" id="240216at2759"/>
<dbReference type="VEuPathDB" id="FungiDB:SPPG_04683"/>
<gene>
    <name evidence="6" type="ORF">SPPG_04683</name>
</gene>
<dbReference type="InterPro" id="IPR039551">
    <property type="entry name" value="Cho/carn_acyl_trans"/>
</dbReference>
<accession>A0A0L0HHR1</accession>
<feature type="active site" description="Proton acceptor" evidence="4">
    <location>
        <position position="378"/>
    </location>
</feature>
<dbReference type="SUPFAM" id="SSF52777">
    <property type="entry name" value="CoA-dependent acyltransferases"/>
    <property type="match status" value="2"/>
</dbReference>
<feature type="domain" description="Choline/carnitine acyltransferase" evidence="5">
    <location>
        <begin position="62"/>
        <end position="644"/>
    </location>
</feature>
<dbReference type="PROSITE" id="PS00439">
    <property type="entry name" value="ACYLTRANSF_C_1"/>
    <property type="match status" value="1"/>
</dbReference>
<dbReference type="InParanoid" id="A0A0L0HHR1"/>
<sequence length="667" mass="75062">MIGGLTQDHRPREIIPDSSAVQRALISFNTIFASRFVERMAATAQKGPAPRTFSLQSKLPRLPIPSLEETAERYLQTLRPVLTEEEFAHSEAAVREFIKPGGLGHTLQQRLIEHDKNEPNSWLERWWLRLAYHSWREGLMVNSNWYMLGRDHPETPKELITEKSSARKNGQYTDFQLRRAAGLITNLLDYKNLLDTETLPVDMTRAGPQDMNQYRHIFGITRVPKAECDINVGSHPAHAKHIVVLVRDQIYAVDVYDANNGERVSIRDIEKQLKTVVQSVTRAKEMQPPIGLFTAIHRDKWAEMHKHLEDLSAVNRESFKTIETALFAVSLDDYCLPLHVEYLAKNTFHAMNGHNRWFDKSISVCMMNDGRTGVNGEHSPCDALVPALMVDYLVQHEPASDPPTAKSNPVMRHPRQLTWQIDAKITEGLKEAKVFIEKTIADSDVRILHYSGYGSDLMKKSAKVSPDAYMQMALQLTFYRLHGKCAAVYETASTRQFLHGRTETCRSLSSDSKAFVEAFDQRNVSAQEKYNLLQKACTSHVQYLSIAGQGRGVDRHLLGLRMCMKDGESAEIFKDPAYGKSSYWQLSTSGLFPGDRILGTGFGAVYPDGYGMNYMIASKIIKIGVESKNSCKDTSSGKYIETLASVLTDMAQVCVNVNGTGDAKAKL</sequence>
<evidence type="ECO:0000256" key="1">
    <source>
        <dbReference type="ARBA" id="ARBA00005232"/>
    </source>
</evidence>
<evidence type="ECO:0000256" key="3">
    <source>
        <dbReference type="ARBA" id="ARBA00023315"/>
    </source>
</evidence>
<dbReference type="InterPro" id="IPR042231">
    <property type="entry name" value="Cho/carn_acyl_trans_2"/>
</dbReference>
<dbReference type="Proteomes" id="UP000053201">
    <property type="component" value="Unassembled WGS sequence"/>
</dbReference>
<dbReference type="Gene3D" id="3.30.559.10">
    <property type="entry name" value="Chloramphenicol acetyltransferase-like domain"/>
    <property type="match status" value="1"/>
</dbReference>
<evidence type="ECO:0000256" key="2">
    <source>
        <dbReference type="ARBA" id="ARBA00022679"/>
    </source>
</evidence>
<name>A0A0L0HHR1_SPIPD</name>
<evidence type="ECO:0000313" key="6">
    <source>
        <dbReference type="EMBL" id="KND00359.1"/>
    </source>
</evidence>
<evidence type="ECO:0000256" key="4">
    <source>
        <dbReference type="PIRSR" id="PIRSR600542-1"/>
    </source>
</evidence>
<evidence type="ECO:0000313" key="7">
    <source>
        <dbReference type="Proteomes" id="UP000053201"/>
    </source>
</evidence>
<dbReference type="AlphaFoldDB" id="A0A0L0HHR1"/>
<dbReference type="PANTHER" id="PTHR22589">
    <property type="entry name" value="CARNITINE O-ACYLTRANSFERASE"/>
    <property type="match status" value="1"/>
</dbReference>
<keyword evidence="3" id="KW-0012">Acyltransferase</keyword>
<dbReference type="STRING" id="645134.A0A0L0HHR1"/>
<proteinExistence type="inferred from homology"/>
<reference evidence="6 7" key="1">
    <citation type="submission" date="2009-08" db="EMBL/GenBank/DDBJ databases">
        <title>The Genome Sequence of Spizellomyces punctatus strain DAOM BR117.</title>
        <authorList>
            <consortium name="The Broad Institute Genome Sequencing Platform"/>
            <person name="Russ C."/>
            <person name="Cuomo C."/>
            <person name="Shea T."/>
            <person name="Young S.K."/>
            <person name="Zeng Q."/>
            <person name="Koehrsen M."/>
            <person name="Haas B."/>
            <person name="Borodovsky M."/>
            <person name="Guigo R."/>
            <person name="Alvarado L."/>
            <person name="Berlin A."/>
            <person name="Bochicchio J."/>
            <person name="Borenstein D."/>
            <person name="Chapman S."/>
            <person name="Chen Z."/>
            <person name="Engels R."/>
            <person name="Freedman E."/>
            <person name="Gellesch M."/>
            <person name="Goldberg J."/>
            <person name="Griggs A."/>
            <person name="Gujja S."/>
            <person name="Heiman D."/>
            <person name="Hepburn T."/>
            <person name="Howarth C."/>
            <person name="Jen D."/>
            <person name="Larson L."/>
            <person name="Lewis B."/>
            <person name="Mehta T."/>
            <person name="Park D."/>
            <person name="Pearson M."/>
            <person name="Roberts A."/>
            <person name="Saif S."/>
            <person name="Shenoy N."/>
            <person name="Sisk P."/>
            <person name="Stolte C."/>
            <person name="Sykes S."/>
            <person name="Thomson T."/>
            <person name="Walk T."/>
            <person name="White J."/>
            <person name="Yandava C."/>
            <person name="Burger G."/>
            <person name="Gray M.W."/>
            <person name="Holland P.W.H."/>
            <person name="King N."/>
            <person name="Lang F.B.F."/>
            <person name="Roger A.J."/>
            <person name="Ruiz-Trillo I."/>
            <person name="Lander E."/>
            <person name="Nusbaum C."/>
        </authorList>
    </citation>
    <scope>NUCLEOTIDE SEQUENCE [LARGE SCALE GENOMIC DNA]</scope>
    <source>
        <strain evidence="6 7">DAOM BR117</strain>
    </source>
</reference>
<keyword evidence="7" id="KW-1185">Reference proteome</keyword>
<dbReference type="GO" id="GO:0016746">
    <property type="term" value="F:acyltransferase activity"/>
    <property type="evidence" value="ECO:0007669"/>
    <property type="project" value="UniProtKB-KW"/>
</dbReference>
<dbReference type="eggNOG" id="KOG3717">
    <property type="taxonomic scope" value="Eukaryota"/>
</dbReference>
<dbReference type="InterPro" id="IPR023213">
    <property type="entry name" value="CAT-like_dom_sf"/>
</dbReference>